<dbReference type="PANTHER" id="PTHR36488">
    <property type="entry name" value="CASP-LIKE PROTEIN 1U1"/>
    <property type="match status" value="1"/>
</dbReference>
<feature type="transmembrane region" description="Helical" evidence="8">
    <location>
        <begin position="72"/>
        <end position="97"/>
    </location>
</feature>
<feature type="domain" description="Casparian strip membrane protein" evidence="9">
    <location>
        <begin position="22"/>
        <end position="171"/>
    </location>
</feature>
<dbReference type="InterPro" id="IPR006702">
    <property type="entry name" value="CASP_dom"/>
</dbReference>
<evidence type="ECO:0000313" key="11">
    <source>
        <dbReference type="Proteomes" id="UP000245207"/>
    </source>
</evidence>
<sequence length="188" mass="20525">MDVVTPNVKMEVTTNGSGRVMAYDMLLRTMAFCFTLLAAVVAGTDYQTKNIPITLSDSLPTFSISVTAKWHYLSSTVFLVIANCIACAYSVGSMILVMLSRNKKTKAQLAFLIADLIMMALLFSANGAATSVGLIGLNGNSHTQWQKVCYVFKRYCHQGAASIAMSFLGSIAFLWLVVFAILNLHKKF</sequence>
<evidence type="ECO:0000256" key="3">
    <source>
        <dbReference type="ARBA" id="ARBA00011489"/>
    </source>
</evidence>
<evidence type="ECO:0000256" key="1">
    <source>
        <dbReference type="ARBA" id="ARBA00004651"/>
    </source>
</evidence>
<protein>
    <recommendedName>
        <fullName evidence="8">CASP-like protein</fullName>
    </recommendedName>
</protein>
<evidence type="ECO:0000256" key="2">
    <source>
        <dbReference type="ARBA" id="ARBA00007651"/>
    </source>
</evidence>
<evidence type="ECO:0000259" key="9">
    <source>
        <dbReference type="Pfam" id="PF04535"/>
    </source>
</evidence>
<dbReference type="InterPro" id="IPR044173">
    <property type="entry name" value="CASPL"/>
</dbReference>
<reference evidence="10 11" key="1">
    <citation type="journal article" date="2018" name="Mol. Plant">
        <title>The genome of Artemisia annua provides insight into the evolution of Asteraceae family and artemisinin biosynthesis.</title>
        <authorList>
            <person name="Shen Q."/>
            <person name="Zhang L."/>
            <person name="Liao Z."/>
            <person name="Wang S."/>
            <person name="Yan T."/>
            <person name="Shi P."/>
            <person name="Liu M."/>
            <person name="Fu X."/>
            <person name="Pan Q."/>
            <person name="Wang Y."/>
            <person name="Lv Z."/>
            <person name="Lu X."/>
            <person name="Zhang F."/>
            <person name="Jiang W."/>
            <person name="Ma Y."/>
            <person name="Chen M."/>
            <person name="Hao X."/>
            <person name="Li L."/>
            <person name="Tang Y."/>
            <person name="Lv G."/>
            <person name="Zhou Y."/>
            <person name="Sun X."/>
            <person name="Brodelius P.E."/>
            <person name="Rose J.K.C."/>
            <person name="Tang K."/>
        </authorList>
    </citation>
    <scope>NUCLEOTIDE SEQUENCE [LARGE SCALE GENOMIC DNA]</scope>
    <source>
        <strain evidence="11">cv. Huhao1</strain>
        <tissue evidence="10">Leaf</tissue>
    </source>
</reference>
<evidence type="ECO:0000256" key="4">
    <source>
        <dbReference type="ARBA" id="ARBA00022475"/>
    </source>
</evidence>
<dbReference type="PANTHER" id="PTHR36488:SF8">
    <property type="entry name" value="CASP-LIKE PROTEIN 1U1"/>
    <property type="match status" value="1"/>
</dbReference>
<keyword evidence="4 8" id="KW-1003">Cell membrane</keyword>
<keyword evidence="5 8" id="KW-0812">Transmembrane</keyword>
<evidence type="ECO:0000256" key="6">
    <source>
        <dbReference type="ARBA" id="ARBA00022989"/>
    </source>
</evidence>
<name>A0A2U1NML5_ARTAN</name>
<dbReference type="GO" id="GO:0005886">
    <property type="term" value="C:plasma membrane"/>
    <property type="evidence" value="ECO:0007669"/>
    <property type="project" value="UniProtKB-SubCell"/>
</dbReference>
<dbReference type="OrthoDB" id="1898688at2759"/>
<evidence type="ECO:0000256" key="8">
    <source>
        <dbReference type="RuleBase" id="RU361233"/>
    </source>
</evidence>
<gene>
    <name evidence="10" type="ORF">CTI12_AA242980</name>
</gene>
<dbReference type="Proteomes" id="UP000245207">
    <property type="component" value="Unassembled WGS sequence"/>
</dbReference>
<proteinExistence type="inferred from homology"/>
<dbReference type="InterPro" id="IPR006459">
    <property type="entry name" value="CASP/CASPL"/>
</dbReference>
<comment type="subcellular location">
    <subcellularLocation>
        <location evidence="1 8">Cell membrane</location>
        <topology evidence="1 8">Multi-pass membrane protein</topology>
    </subcellularLocation>
</comment>
<keyword evidence="6 8" id="KW-1133">Transmembrane helix</keyword>
<dbReference type="EMBL" id="PKPP01002517">
    <property type="protein sequence ID" value="PWA74749.1"/>
    <property type="molecule type" value="Genomic_DNA"/>
</dbReference>
<evidence type="ECO:0000313" key="10">
    <source>
        <dbReference type="EMBL" id="PWA74749.1"/>
    </source>
</evidence>
<evidence type="ECO:0000256" key="5">
    <source>
        <dbReference type="ARBA" id="ARBA00022692"/>
    </source>
</evidence>
<feature type="transmembrane region" description="Helical" evidence="8">
    <location>
        <begin position="160"/>
        <end position="182"/>
    </location>
</feature>
<keyword evidence="11" id="KW-1185">Reference proteome</keyword>
<comment type="subunit">
    <text evidence="3 8">Homodimer and heterodimers.</text>
</comment>
<dbReference type="Pfam" id="PF04535">
    <property type="entry name" value="CASP_dom"/>
    <property type="match status" value="1"/>
</dbReference>
<dbReference type="STRING" id="35608.A0A2U1NML5"/>
<accession>A0A2U1NML5</accession>
<evidence type="ECO:0000256" key="7">
    <source>
        <dbReference type="ARBA" id="ARBA00023136"/>
    </source>
</evidence>
<dbReference type="AlphaFoldDB" id="A0A2U1NML5"/>
<dbReference type="NCBIfam" id="TIGR01569">
    <property type="entry name" value="A_tha_TIGR01569"/>
    <property type="match status" value="1"/>
</dbReference>
<feature type="transmembrane region" description="Helical" evidence="8">
    <location>
        <begin position="25"/>
        <end position="44"/>
    </location>
</feature>
<organism evidence="10 11">
    <name type="scientific">Artemisia annua</name>
    <name type="common">Sweet wormwood</name>
    <dbReference type="NCBI Taxonomy" id="35608"/>
    <lineage>
        <taxon>Eukaryota</taxon>
        <taxon>Viridiplantae</taxon>
        <taxon>Streptophyta</taxon>
        <taxon>Embryophyta</taxon>
        <taxon>Tracheophyta</taxon>
        <taxon>Spermatophyta</taxon>
        <taxon>Magnoliopsida</taxon>
        <taxon>eudicotyledons</taxon>
        <taxon>Gunneridae</taxon>
        <taxon>Pentapetalae</taxon>
        <taxon>asterids</taxon>
        <taxon>campanulids</taxon>
        <taxon>Asterales</taxon>
        <taxon>Asteraceae</taxon>
        <taxon>Asteroideae</taxon>
        <taxon>Anthemideae</taxon>
        <taxon>Artemisiinae</taxon>
        <taxon>Artemisia</taxon>
    </lineage>
</organism>
<comment type="similarity">
    <text evidence="2 8">Belongs to the Casparian strip membrane proteins (CASP) family.</text>
</comment>
<keyword evidence="7 8" id="KW-0472">Membrane</keyword>
<comment type="caution">
    <text evidence="10">The sequence shown here is derived from an EMBL/GenBank/DDBJ whole genome shotgun (WGS) entry which is preliminary data.</text>
</comment>
<feature type="transmembrane region" description="Helical" evidence="8">
    <location>
        <begin position="109"/>
        <end position="137"/>
    </location>
</feature>